<dbReference type="Pfam" id="PF01053">
    <property type="entry name" value="Cys_Met_Meta_PP"/>
    <property type="match status" value="1"/>
</dbReference>
<dbReference type="Proteomes" id="UP001060012">
    <property type="component" value="Chromosome"/>
</dbReference>
<dbReference type="PANTHER" id="PTHR42699:SF1">
    <property type="entry name" value="CYSTATHIONINE GAMMA-SYNTHASE-RELATED"/>
    <property type="match status" value="1"/>
</dbReference>
<evidence type="ECO:0000256" key="2">
    <source>
        <dbReference type="ARBA" id="ARBA00022898"/>
    </source>
</evidence>
<dbReference type="PANTHER" id="PTHR42699">
    <property type="match status" value="1"/>
</dbReference>
<keyword evidence="2 3" id="KW-0663">Pyridoxal phosphate</keyword>
<dbReference type="GO" id="GO:0016740">
    <property type="term" value="F:transferase activity"/>
    <property type="evidence" value="ECO:0007669"/>
    <property type="project" value="UniProtKB-KW"/>
</dbReference>
<dbReference type="EMBL" id="CP100595">
    <property type="protein sequence ID" value="UTJ07247.1"/>
    <property type="molecule type" value="Genomic_DNA"/>
</dbReference>
<keyword evidence="5" id="KW-1185">Reference proteome</keyword>
<dbReference type="SUPFAM" id="SSF53383">
    <property type="entry name" value="PLP-dependent transferases"/>
    <property type="match status" value="1"/>
</dbReference>
<dbReference type="InterPro" id="IPR000277">
    <property type="entry name" value="Cys/Met-Metab_PyrdxlP-dep_enz"/>
</dbReference>
<dbReference type="Gene3D" id="3.90.1150.10">
    <property type="entry name" value="Aspartate Aminotransferase, domain 1"/>
    <property type="match status" value="1"/>
</dbReference>
<dbReference type="InterPro" id="IPR015422">
    <property type="entry name" value="PyrdxlP-dep_Trfase_small"/>
</dbReference>
<proteinExistence type="inferred from homology"/>
<sequence>MNKNYFNHIPTGETLPVNNVHAVSVSMPYLQDVIDYELQTPEILETIKSGYPRFVLHPYLKQLGLYIKDKYKVSDDYEVVVLSSQKAVKLVSDKYYINNKLEVDEAFGVILVQKNTCQLQRVLSYIQHVGCNLSSRLAEKYLFDLGLIDSIHEEELEDESKAHDIIIDTLANAYNQPKDKVCLAPSGMNAIYSVVRGINSIQAHNGRTVLVQFGWLYLDTMNIVNHHYQESKVFPDILNLDLLEEYLKTDGLKVSAIVTEVPTNPLLKTVDIKRLRKLCDEYNIPLVIDTTFATPYNLNLEDYADIFVESLTKFACGNADVLMGAIILNKRNNLSHMTTEFFKHCDPVYIKDKQRLAYEIKDYKSRVKKVSSNTKALAAYFEKCSYIDKVFYCLNDENKDNYSQTMRDDNSLTGIISVTFNKPFKEVYDKLNFAKGPSLGTEFTLLMPYTYLAHWDLIQSEEGNKFLEEIGLPIDLLRISVGVEPIDEIINEFKKLEEF</sequence>
<evidence type="ECO:0000313" key="4">
    <source>
        <dbReference type="EMBL" id="UTJ07247.1"/>
    </source>
</evidence>
<dbReference type="InterPro" id="IPR015424">
    <property type="entry name" value="PyrdxlP-dep_Trfase"/>
</dbReference>
<dbReference type="InterPro" id="IPR051750">
    <property type="entry name" value="Trans-sulfuration_enzymes"/>
</dbReference>
<dbReference type="InterPro" id="IPR015421">
    <property type="entry name" value="PyrdxlP-dep_Trfase_major"/>
</dbReference>
<accession>A0ABY5E508</accession>
<protein>
    <submittedName>
        <fullName evidence="4">PLP-dependent transferase</fullName>
    </submittedName>
</protein>
<gene>
    <name evidence="4" type="ORF">NJU99_03920</name>
</gene>
<dbReference type="RefSeq" id="WP_254577425.1">
    <property type="nucleotide sequence ID" value="NZ_CP100595.1"/>
</dbReference>
<name>A0ABY5E508_9BACT</name>
<reference evidence="4" key="1">
    <citation type="submission" date="2022-07" db="EMBL/GenBank/DDBJ databases">
        <title>Arcobacter roscoffensis sp. nov., a marine bacterium isolated from coastal seawater collected from Roscoff, France.</title>
        <authorList>
            <person name="Pascual J."/>
            <person name="Lepeaux C."/>
            <person name="Methner A."/>
            <person name="Overmann J."/>
        </authorList>
    </citation>
    <scope>NUCLEOTIDE SEQUENCE</scope>
    <source>
        <strain evidence="4">ARW1-2F2</strain>
    </source>
</reference>
<comment type="similarity">
    <text evidence="3">Belongs to the trans-sulfuration enzymes family.</text>
</comment>
<evidence type="ECO:0000256" key="1">
    <source>
        <dbReference type="ARBA" id="ARBA00001933"/>
    </source>
</evidence>
<comment type="cofactor">
    <cofactor evidence="1 3">
        <name>pyridoxal 5'-phosphate</name>
        <dbReference type="ChEBI" id="CHEBI:597326"/>
    </cofactor>
</comment>
<evidence type="ECO:0000313" key="5">
    <source>
        <dbReference type="Proteomes" id="UP001060012"/>
    </source>
</evidence>
<dbReference type="Gene3D" id="3.40.640.10">
    <property type="entry name" value="Type I PLP-dependent aspartate aminotransferase-like (Major domain)"/>
    <property type="match status" value="1"/>
</dbReference>
<evidence type="ECO:0000256" key="3">
    <source>
        <dbReference type="RuleBase" id="RU362118"/>
    </source>
</evidence>
<organism evidence="4 5">
    <name type="scientific">Arcobacter roscoffensis</name>
    <dbReference type="NCBI Taxonomy" id="2961520"/>
    <lineage>
        <taxon>Bacteria</taxon>
        <taxon>Pseudomonadati</taxon>
        <taxon>Campylobacterota</taxon>
        <taxon>Epsilonproteobacteria</taxon>
        <taxon>Campylobacterales</taxon>
        <taxon>Arcobacteraceae</taxon>
        <taxon>Arcobacter</taxon>
    </lineage>
</organism>
<keyword evidence="4" id="KW-0808">Transferase</keyword>